<dbReference type="SUPFAM" id="SSF56672">
    <property type="entry name" value="DNA/RNA polymerases"/>
    <property type="match status" value="1"/>
</dbReference>
<dbReference type="GO" id="GO:0046872">
    <property type="term" value="F:metal ion binding"/>
    <property type="evidence" value="ECO:0007669"/>
    <property type="project" value="UniProtKB-KW"/>
</dbReference>
<dbReference type="PROSITE" id="PS50994">
    <property type="entry name" value="INTEGRASE"/>
    <property type="match status" value="1"/>
</dbReference>
<dbReference type="PANTHER" id="PTHR42648:SF28">
    <property type="entry name" value="TRANSPOSON-ENCODED PROTEIN WITH RIBONUCLEASE H-LIKE AND RETROVIRUS ZINC FINGER-LIKE DOMAINS"/>
    <property type="match status" value="1"/>
</dbReference>
<dbReference type="InterPro" id="IPR057670">
    <property type="entry name" value="SH3_retrovirus"/>
</dbReference>
<dbReference type="InterPro" id="IPR039537">
    <property type="entry name" value="Retrotran_Ty1/copia-like"/>
</dbReference>
<dbReference type="GO" id="GO:0006508">
    <property type="term" value="P:proteolysis"/>
    <property type="evidence" value="ECO:0007669"/>
    <property type="project" value="UniProtKB-KW"/>
</dbReference>
<dbReference type="SUPFAM" id="SSF53098">
    <property type="entry name" value="Ribonuclease H-like"/>
    <property type="match status" value="2"/>
</dbReference>
<dbReference type="Pfam" id="PF07727">
    <property type="entry name" value="RVT_2"/>
    <property type="match status" value="1"/>
</dbReference>
<gene>
    <name evidence="7" type="primary">POLX_2532</name>
    <name evidence="7" type="ORF">AVEN_227270_1</name>
</gene>
<accession>A0A4Y2QSV4</accession>
<dbReference type="GO" id="GO:0003676">
    <property type="term" value="F:nucleic acid binding"/>
    <property type="evidence" value="ECO:0007669"/>
    <property type="project" value="InterPro"/>
</dbReference>
<evidence type="ECO:0000256" key="4">
    <source>
        <dbReference type="ARBA" id="ARBA00022801"/>
    </source>
</evidence>
<dbReference type="Pfam" id="PF22936">
    <property type="entry name" value="Pol_BBD"/>
    <property type="match status" value="1"/>
</dbReference>
<name>A0A4Y2QSV4_ARAVE</name>
<comment type="caution">
    <text evidence="7">The sequence shown here is derived from an EMBL/GenBank/DDBJ whole genome shotgun (WGS) entry which is preliminary data.</text>
</comment>
<evidence type="ECO:0000256" key="1">
    <source>
        <dbReference type="ARBA" id="ARBA00022670"/>
    </source>
</evidence>
<dbReference type="InterPro" id="IPR036397">
    <property type="entry name" value="RNaseH_sf"/>
</dbReference>
<evidence type="ECO:0000313" key="8">
    <source>
        <dbReference type="Proteomes" id="UP000499080"/>
    </source>
</evidence>
<proteinExistence type="predicted"/>
<dbReference type="PANTHER" id="PTHR42648">
    <property type="entry name" value="TRANSPOSASE, PUTATIVE-RELATED"/>
    <property type="match status" value="1"/>
</dbReference>
<reference evidence="7 8" key="1">
    <citation type="journal article" date="2019" name="Sci. Rep.">
        <title>Orb-weaving spider Araneus ventricosus genome elucidates the spidroin gene catalogue.</title>
        <authorList>
            <person name="Kono N."/>
            <person name="Nakamura H."/>
            <person name="Ohtoshi R."/>
            <person name="Moran D.A.P."/>
            <person name="Shinohara A."/>
            <person name="Yoshida Y."/>
            <person name="Fujiwara M."/>
            <person name="Mori M."/>
            <person name="Tomita M."/>
            <person name="Arakawa K."/>
        </authorList>
    </citation>
    <scope>NUCLEOTIDE SEQUENCE [LARGE SCALE GENOMIC DNA]</scope>
</reference>
<evidence type="ECO:0000256" key="2">
    <source>
        <dbReference type="ARBA" id="ARBA00022723"/>
    </source>
</evidence>
<sequence>MLSLKENNPQIVKLNANNYSVWKFKMEMILIKEDLFHLIEDDTPSQPDEKYIKKDRQARAIINLCIEDSQIIHIKYETTAKATWNKLKTIHERSNLSSKLFLLRKLYATKMSEDGNMNEHIAQMLELIDKLKAVGEEIKDDHIAALLLVSVPKSYDTLITALEARPENELTPELIKNKLTDEYNRRKEQDSDRNLAQAFKTNVSFKSRNQNKNDKFCTFCKKPGHSRDFCYHLNKNYGYRKRFPLKKEVRQQKSNESQGQNRDRTSVCMQIHEKQNILNETKIKEELQNKNDKTTLSSTVYNETNPTTFLTDSAPIIIESSLSDPKHTLLANADTRSKAKVSFFIDSGASQHLINDKRLFSSLDETADSIKIIVADGKIISSQGIGKIYFQTITKDGIHEICLQNAYYLPQLECNLLSVKRITEKGFTVNFNKNKCVVMKDKTVYLEAISNNNSLYEVILHEDKVSNHNFAYNCNNHNCLYLWHKRLGHRNINSIKQLVKENLADGIQLDNCQHISDCIHCIKNKLSEFPYPKEAKYRATHPLDLVHSDLCGPMPTQSVSGKCYFLTFVDDYSRYSMIYLLSKKDEVPSKLKEYISMTRNKFGRTLKVLRSDNGGEYIGKEIEDFLKEQGIVHQLTVPYSPQQNGVSERKNRTLIEMTRCLLSEANLPQRFWAEAAMTATYLQNRLPTKPKRKTPYELWTNRKPNLSHIRVFGCKAYAYIQKQKRGKLDSKAIEGIFLGYDYRSKGYRIYLGDNKIMISRTVKFIENPPPYAKKEAKELQNQDETPQQLVELELEHEENHSMEEGEINERTEVNPCEDDEYELSNSQIQTSQHRRSERKTKGIPPERFAFFADPERIKEPKSCNDVLKMENPYEKQKWIESTKEEMKSLQKNETWKLVTPPSGKKVIGCRWTFKAKYDSKGNIERYKARLVAQGFSQKFGTDYDETFAPVVTYTTIRTFLAAAAYKNLNVTHVDIKTAFLHGNLEDEVYMSQPEGYIEAGQEQKVCKLNKAIYGLKQAARAWLPKIGESLIKYGFEQSKADPCLFKFANNGNPMYIIVYVDDLLIAGKDEDVRKIIKELEEEYELKNLGEVNYYLGINTERTKEGNFALNQKNKIEEIVEKFNLKEAKPTNIPMDPNYLKQEREDDLLPNNTQYRKAVGALLYIATVSRPDIAVAVNILSRRNEKPRERDWNAYLTVVEKVILYASAAWAHNITARQQKLLSSIQRKFLLNITGAYNTTPTASLQVIEGLMPLHIKAKMQSTLVRVGRLGRNCDYEGIHFDHESYEQPSPPSTIHPALFSLEDRITHGGQVPSNSTPIEVYTDGSKINDQTGSAFCVIANEAITKTWKAKLSPANTVFQAEMLALKAAIEWDNTVNEDVNIWSDSESSLQALKSFNVKKKSLKRHK</sequence>
<dbReference type="PROSITE" id="PS50879">
    <property type="entry name" value="RNASE_H_1"/>
    <property type="match status" value="1"/>
</dbReference>
<dbReference type="Pfam" id="PF13976">
    <property type="entry name" value="gag_pre-integrs"/>
    <property type="match status" value="1"/>
</dbReference>
<dbReference type="InterPro" id="IPR002156">
    <property type="entry name" value="RNaseH_domain"/>
</dbReference>
<protein>
    <submittedName>
        <fullName evidence="7">Retrovirus-related Pol polyprotein from transposon TNT 1-94</fullName>
    </submittedName>
</protein>
<evidence type="ECO:0000259" key="6">
    <source>
        <dbReference type="PROSITE" id="PS50994"/>
    </source>
</evidence>
<dbReference type="EMBL" id="BGPR01014676">
    <property type="protein sequence ID" value="GBN66225.1"/>
    <property type="molecule type" value="Genomic_DNA"/>
</dbReference>
<keyword evidence="3" id="KW-0064">Aspartyl protease</keyword>
<dbReference type="Pfam" id="PF25597">
    <property type="entry name" value="SH3_retrovirus"/>
    <property type="match status" value="1"/>
</dbReference>
<evidence type="ECO:0000256" key="3">
    <source>
        <dbReference type="ARBA" id="ARBA00022750"/>
    </source>
</evidence>
<dbReference type="Pfam" id="PF00665">
    <property type="entry name" value="rve"/>
    <property type="match status" value="1"/>
</dbReference>
<evidence type="ECO:0000259" key="5">
    <source>
        <dbReference type="PROSITE" id="PS50879"/>
    </source>
</evidence>
<dbReference type="Pfam" id="PF14223">
    <property type="entry name" value="Retrotran_gag_2"/>
    <property type="match status" value="1"/>
</dbReference>
<dbReference type="GO" id="GO:0071897">
    <property type="term" value="P:DNA biosynthetic process"/>
    <property type="evidence" value="ECO:0007669"/>
    <property type="project" value="UniProtKB-ARBA"/>
</dbReference>
<evidence type="ECO:0000313" key="7">
    <source>
        <dbReference type="EMBL" id="GBN66225.1"/>
    </source>
</evidence>
<dbReference type="Gene3D" id="3.30.420.10">
    <property type="entry name" value="Ribonuclease H-like superfamily/Ribonuclease H"/>
    <property type="match status" value="2"/>
</dbReference>
<dbReference type="Proteomes" id="UP000499080">
    <property type="component" value="Unassembled WGS sequence"/>
</dbReference>
<dbReference type="GO" id="GO:0042575">
    <property type="term" value="C:DNA polymerase complex"/>
    <property type="evidence" value="ECO:0007669"/>
    <property type="project" value="UniProtKB-ARBA"/>
</dbReference>
<dbReference type="GO" id="GO:0004523">
    <property type="term" value="F:RNA-DNA hybrid ribonuclease activity"/>
    <property type="evidence" value="ECO:0007669"/>
    <property type="project" value="InterPro"/>
</dbReference>
<organism evidence="7 8">
    <name type="scientific">Araneus ventricosus</name>
    <name type="common">Orbweaver spider</name>
    <name type="synonym">Epeira ventricosa</name>
    <dbReference type="NCBI Taxonomy" id="182803"/>
    <lineage>
        <taxon>Eukaryota</taxon>
        <taxon>Metazoa</taxon>
        <taxon>Ecdysozoa</taxon>
        <taxon>Arthropoda</taxon>
        <taxon>Chelicerata</taxon>
        <taxon>Arachnida</taxon>
        <taxon>Araneae</taxon>
        <taxon>Araneomorphae</taxon>
        <taxon>Entelegynae</taxon>
        <taxon>Araneoidea</taxon>
        <taxon>Araneidae</taxon>
        <taxon>Araneus</taxon>
    </lineage>
</organism>
<dbReference type="CDD" id="cd09276">
    <property type="entry name" value="Rnase_HI_RT_non_LTR"/>
    <property type="match status" value="1"/>
</dbReference>
<keyword evidence="1" id="KW-0645">Protease</keyword>
<dbReference type="OrthoDB" id="413361at2759"/>
<dbReference type="GO" id="GO:0015074">
    <property type="term" value="P:DNA integration"/>
    <property type="evidence" value="ECO:0007669"/>
    <property type="project" value="InterPro"/>
</dbReference>
<dbReference type="InterPro" id="IPR025724">
    <property type="entry name" value="GAG-pre-integrase_dom"/>
</dbReference>
<feature type="domain" description="RNase H type-1" evidence="5">
    <location>
        <begin position="1314"/>
        <end position="1406"/>
    </location>
</feature>
<dbReference type="InterPro" id="IPR001584">
    <property type="entry name" value="Integrase_cat-core"/>
</dbReference>
<dbReference type="InterPro" id="IPR043502">
    <property type="entry name" value="DNA/RNA_pol_sf"/>
</dbReference>
<dbReference type="InterPro" id="IPR013103">
    <property type="entry name" value="RVT_2"/>
</dbReference>
<dbReference type="GO" id="GO:0004190">
    <property type="term" value="F:aspartic-type endopeptidase activity"/>
    <property type="evidence" value="ECO:0007669"/>
    <property type="project" value="UniProtKB-KW"/>
</dbReference>
<dbReference type="InterPro" id="IPR012337">
    <property type="entry name" value="RNaseH-like_sf"/>
</dbReference>
<dbReference type="InterPro" id="IPR054722">
    <property type="entry name" value="PolX-like_BBD"/>
</dbReference>
<keyword evidence="2" id="KW-0479">Metal-binding</keyword>
<keyword evidence="8" id="KW-1185">Reference proteome</keyword>
<feature type="domain" description="Integrase catalytic" evidence="6">
    <location>
        <begin position="538"/>
        <end position="703"/>
    </location>
</feature>
<keyword evidence="4" id="KW-0378">Hydrolase</keyword>